<protein>
    <submittedName>
        <fullName evidence="1">Uncharacterized protein</fullName>
    </submittedName>
</protein>
<organism evidence="1">
    <name type="scientific">Caulobacter phage BL57</name>
    <dbReference type="NCBI Taxonomy" id="3348355"/>
    <lineage>
        <taxon>Viruses</taxon>
    </lineage>
</organism>
<proteinExistence type="predicted"/>
<accession>A0AB74UH01</accession>
<sequence>MSPVVRQPHAYARQPADILTKLLALELVDAPTAMFEPHLKAYSGGRIFDFEYEIVRALQDLFYHGREKNFDRKKPEEVDRAAITAILARFNPDDEHYRWPFEQNAQGAYVGSSENFTVGKVYTLVECYVGDSWDGENCYVKVTDDKGSTYGAGYEQFMLADEYQAIHAARNATGHLTQLGQDCWTVFPVSEVNAHFADDTIERLIKAGAFKEIDDGDRRVVRLQDLNWKVKKAKAKRPAALILADALKRAIEAAEMPGMSNFVDADDVQDAVIDGHFNLEAISQAVIDDLGLEKHL</sequence>
<gene>
    <name evidence="1" type="ORF">BL57_214c</name>
</gene>
<evidence type="ECO:0000313" key="1">
    <source>
        <dbReference type="EMBL" id="XHV10686.1"/>
    </source>
</evidence>
<reference evidence="1" key="1">
    <citation type="submission" date="2024-10" db="EMBL/GenBank/DDBJ databases">
        <title>Genetic diversity among independent isolates of the Dolichocephalovirinae subfamily.</title>
        <authorList>
            <person name="Ely B."/>
            <person name="Thomas Q."/>
            <person name="Mohammadi T."/>
        </authorList>
    </citation>
    <scope>NUCLEOTIDE SEQUENCE</scope>
</reference>
<dbReference type="EMBL" id="PQ287320">
    <property type="protein sequence ID" value="XHV10686.1"/>
    <property type="molecule type" value="Genomic_DNA"/>
</dbReference>
<name>A0AB74UH01_9VIRU</name>